<proteinExistence type="predicted"/>
<organism evidence="1 2">
    <name type="scientific">Nesidiocoris tenuis</name>
    <dbReference type="NCBI Taxonomy" id="355587"/>
    <lineage>
        <taxon>Eukaryota</taxon>
        <taxon>Metazoa</taxon>
        <taxon>Ecdysozoa</taxon>
        <taxon>Arthropoda</taxon>
        <taxon>Hexapoda</taxon>
        <taxon>Insecta</taxon>
        <taxon>Pterygota</taxon>
        <taxon>Neoptera</taxon>
        <taxon>Paraneoptera</taxon>
        <taxon>Hemiptera</taxon>
        <taxon>Heteroptera</taxon>
        <taxon>Panheteroptera</taxon>
        <taxon>Cimicomorpha</taxon>
        <taxon>Miridae</taxon>
        <taxon>Dicyphina</taxon>
        <taxon>Nesidiocoris</taxon>
    </lineage>
</organism>
<sequence>MNSSFIPRSFYRCDKIIGSAPILGRVRVFLGVKLESRVLEHLPPFLSTKSPSYNYGVFDTPTHYTETHLRTPSPGHQTNRRIPLSVLHTSGDWLPVLTRSFLSPTPINRQVNVDFFAGRNRHQSLLSGSGPSEVSFRVRLECDLSQILSLHCQSIPRKMIANNS</sequence>
<evidence type="ECO:0000313" key="2">
    <source>
        <dbReference type="Proteomes" id="UP000479000"/>
    </source>
</evidence>
<protein>
    <submittedName>
        <fullName evidence="1">Uncharacterized protein</fullName>
    </submittedName>
</protein>
<accession>A0A6H5H683</accession>
<name>A0A6H5H683_9HEMI</name>
<gene>
    <name evidence="1" type="ORF">NTEN_LOCUS16529</name>
</gene>
<dbReference type="Proteomes" id="UP000479000">
    <property type="component" value="Unassembled WGS sequence"/>
</dbReference>
<keyword evidence="2" id="KW-1185">Reference proteome</keyword>
<dbReference type="EMBL" id="CADCXU010024231">
    <property type="protein sequence ID" value="CAB0011611.1"/>
    <property type="molecule type" value="Genomic_DNA"/>
</dbReference>
<dbReference type="AlphaFoldDB" id="A0A6H5H683"/>
<evidence type="ECO:0000313" key="1">
    <source>
        <dbReference type="EMBL" id="CAB0011611.1"/>
    </source>
</evidence>
<reference evidence="1 2" key="1">
    <citation type="submission" date="2020-02" db="EMBL/GenBank/DDBJ databases">
        <authorList>
            <person name="Ferguson B K."/>
        </authorList>
    </citation>
    <scope>NUCLEOTIDE SEQUENCE [LARGE SCALE GENOMIC DNA]</scope>
</reference>